<dbReference type="NCBIfam" id="TIGR00391">
    <property type="entry name" value="hydA"/>
    <property type="match status" value="1"/>
</dbReference>
<evidence type="ECO:0000256" key="13">
    <source>
        <dbReference type="PIRSR" id="PIRSR000310-1"/>
    </source>
</evidence>
<proteinExistence type="inferred from homology"/>
<organism evidence="16 17">
    <name type="scientific">Pelotomaculum schinkii</name>
    <dbReference type="NCBI Taxonomy" id="78350"/>
    <lineage>
        <taxon>Bacteria</taxon>
        <taxon>Bacillati</taxon>
        <taxon>Bacillota</taxon>
        <taxon>Clostridia</taxon>
        <taxon>Eubacteriales</taxon>
        <taxon>Desulfotomaculaceae</taxon>
        <taxon>Pelotomaculum</taxon>
    </lineage>
</organism>
<dbReference type="GO" id="GO:0051538">
    <property type="term" value="F:3 iron, 4 sulfur cluster binding"/>
    <property type="evidence" value="ECO:0007669"/>
    <property type="project" value="UniProtKB-KW"/>
</dbReference>
<reference evidence="16 17" key="1">
    <citation type="journal article" date="2018" name="Environ. Microbiol.">
        <title>Novel energy conservation strategies and behaviour of Pelotomaculum schinkii driving syntrophic propionate catabolism.</title>
        <authorList>
            <person name="Hidalgo-Ahumada C.A.P."/>
            <person name="Nobu M.K."/>
            <person name="Narihiro T."/>
            <person name="Tamaki H."/>
            <person name="Liu W.T."/>
            <person name="Kamagata Y."/>
            <person name="Stams A.J.M."/>
            <person name="Imachi H."/>
            <person name="Sousa D.Z."/>
        </authorList>
    </citation>
    <scope>NUCLEOTIDE SEQUENCE [LARGE SCALE GENOMIC DNA]</scope>
    <source>
        <strain evidence="16 17">HH</strain>
    </source>
</reference>
<evidence type="ECO:0000256" key="4">
    <source>
        <dbReference type="ARBA" id="ARBA00006605"/>
    </source>
</evidence>
<feature type="binding site" evidence="13">
    <location>
        <position position="54"/>
    </location>
    <ligand>
        <name>[4Fe-4S] cluster</name>
        <dbReference type="ChEBI" id="CHEBI:49883"/>
        <label>1</label>
    </ligand>
</feature>
<keyword evidence="9 16" id="KW-0560">Oxidoreductase</keyword>
<evidence type="ECO:0000256" key="5">
    <source>
        <dbReference type="ARBA" id="ARBA00011771"/>
    </source>
</evidence>
<dbReference type="Gene3D" id="4.10.480.10">
    <property type="entry name" value="Cytochrome-c3 hydrogenase, C-terminal domain"/>
    <property type="match status" value="1"/>
</dbReference>
<evidence type="ECO:0000256" key="3">
    <source>
        <dbReference type="ARBA" id="ARBA00004196"/>
    </source>
</evidence>
<keyword evidence="6 13" id="KW-0004">4Fe-4S</keyword>
<evidence type="ECO:0000313" key="17">
    <source>
        <dbReference type="Proteomes" id="UP000298324"/>
    </source>
</evidence>
<keyword evidence="8" id="KW-0732">Signal</keyword>
<keyword evidence="12 13" id="KW-0003">3Fe-4S</keyword>
<feature type="binding site" evidence="13">
    <location>
        <position position="51"/>
    </location>
    <ligand>
        <name>[4Fe-4S] cluster</name>
        <dbReference type="ChEBI" id="CHEBI:49883"/>
        <label>1</label>
    </ligand>
</feature>
<feature type="binding site" evidence="13">
    <location>
        <position position="226"/>
    </location>
    <ligand>
        <name>[4Fe-4S] cluster</name>
        <dbReference type="ChEBI" id="CHEBI:49883"/>
        <label>2</label>
    </ligand>
</feature>
<evidence type="ECO:0000256" key="12">
    <source>
        <dbReference type="ARBA" id="ARBA00023291"/>
    </source>
</evidence>
<feature type="domain" description="Cytochrome-c3 hydrogenase C-terminal" evidence="15">
    <location>
        <begin position="222"/>
        <end position="299"/>
    </location>
</feature>
<feature type="binding site" evidence="13">
    <location>
        <position position="255"/>
    </location>
    <ligand>
        <name>[4Fe-4S] cluster</name>
        <dbReference type="ChEBI" id="CHEBI:49883"/>
        <label>2</label>
    </ligand>
</feature>
<dbReference type="InterPro" id="IPR037024">
    <property type="entry name" value="NiFe_Hase_small_N_sf"/>
</dbReference>
<sequence>MGLTRREFIKLCMSSAVGASLITVLGPELGETLALAAEGKPPVIWLQGASCTGCSISLLNSVDPAIEKVLLDVISLKYHPNISAGSGHLIAEILDEAAIKYKDQFILVVEGAIPIKNEGVYCTICEKEGKEITMLHAVNILGNAAKAVIAAGQCASYGGIPGAAPNPTGVVGVNKIVDAKKVINLSLCPMQPDHFLGTVVYVLKYGQLPELDRYGRPRMFFPKPIHESCIRREYFDAGKFAHFIGDEGCLAMLGCKGFVAMSDCPTRGWNNNVNWCVNAGAPCYACSEPTFPDSSSPFYGVYPLTNKTAAASAQIEPQKTEILEKIRVSRKLAQ</sequence>
<dbReference type="GO" id="GO:0016020">
    <property type="term" value="C:membrane"/>
    <property type="evidence" value="ECO:0007669"/>
    <property type="project" value="TreeGrafter"/>
</dbReference>
<dbReference type="InterPro" id="IPR027394">
    <property type="entry name" value="Cytochrome-c3_hydrogenase_C"/>
</dbReference>
<dbReference type="GO" id="GO:0030313">
    <property type="term" value="C:cell envelope"/>
    <property type="evidence" value="ECO:0007669"/>
    <property type="project" value="UniProtKB-SubCell"/>
</dbReference>
<dbReference type="GO" id="GO:0009375">
    <property type="term" value="C:ferredoxin hydrogenase complex"/>
    <property type="evidence" value="ECO:0007669"/>
    <property type="project" value="InterPro"/>
</dbReference>
<dbReference type="InterPro" id="IPR006311">
    <property type="entry name" value="TAT_signal"/>
</dbReference>
<evidence type="ECO:0000256" key="8">
    <source>
        <dbReference type="ARBA" id="ARBA00022729"/>
    </source>
</evidence>
<accession>A0A4Y7R7R8</accession>
<evidence type="ECO:0000256" key="6">
    <source>
        <dbReference type="ARBA" id="ARBA00022485"/>
    </source>
</evidence>
<dbReference type="AlphaFoldDB" id="A0A4Y7R7R8"/>
<comment type="subunit">
    <text evidence="5">Heterodimer of a large and a small subunit.</text>
</comment>
<dbReference type="Gene3D" id="3.40.50.700">
    <property type="entry name" value="NADH:ubiquinone oxidoreductase-like, 20kDa subunit"/>
    <property type="match status" value="1"/>
</dbReference>
<dbReference type="PANTHER" id="PTHR30013">
    <property type="entry name" value="NIFE / NIFESE HYDROGENASE SMALL SUBUNIT FAMILY MEMBER"/>
    <property type="match status" value="1"/>
</dbReference>
<dbReference type="GO" id="GO:0008901">
    <property type="term" value="F:ferredoxin hydrogenase activity"/>
    <property type="evidence" value="ECO:0007669"/>
    <property type="project" value="InterPro"/>
</dbReference>
<feature type="binding site" evidence="13">
    <location>
        <position position="286"/>
    </location>
    <ligand>
        <name>[3Fe-4S] cluster</name>
        <dbReference type="ChEBI" id="CHEBI:21137"/>
    </ligand>
</feature>
<dbReference type="GO" id="GO:0009055">
    <property type="term" value="F:electron transfer activity"/>
    <property type="evidence" value="ECO:0007669"/>
    <property type="project" value="TreeGrafter"/>
</dbReference>
<dbReference type="PRINTS" id="PR00614">
    <property type="entry name" value="NIHGNASESMLL"/>
</dbReference>
<comment type="cofactor">
    <cofactor evidence="1">
        <name>[3Fe-4S] cluster</name>
        <dbReference type="ChEBI" id="CHEBI:21137"/>
    </cofactor>
</comment>
<evidence type="ECO:0000256" key="7">
    <source>
        <dbReference type="ARBA" id="ARBA00022723"/>
    </source>
</evidence>
<comment type="cofactor">
    <cofactor evidence="2">
        <name>[4Fe-4S] cluster</name>
        <dbReference type="ChEBI" id="CHEBI:49883"/>
    </cofactor>
</comment>
<dbReference type="GO" id="GO:0044569">
    <property type="term" value="C:[Ni-Fe] hydrogenase complex"/>
    <property type="evidence" value="ECO:0007669"/>
    <property type="project" value="TreeGrafter"/>
</dbReference>
<dbReference type="GO" id="GO:0033748">
    <property type="term" value="F:hydrogenase (acceptor) activity"/>
    <property type="evidence" value="ECO:0007669"/>
    <property type="project" value="UniProtKB-EC"/>
</dbReference>
<comment type="caution">
    <text evidence="16">The sequence shown here is derived from an EMBL/GenBank/DDBJ whole genome shotgun (WGS) entry which is preliminary data.</text>
</comment>
<keyword evidence="7 13" id="KW-0479">Metal-binding</keyword>
<evidence type="ECO:0000256" key="11">
    <source>
        <dbReference type="ARBA" id="ARBA00023014"/>
    </source>
</evidence>
<dbReference type="GO" id="GO:0009061">
    <property type="term" value="P:anaerobic respiration"/>
    <property type="evidence" value="ECO:0007669"/>
    <property type="project" value="TreeGrafter"/>
</dbReference>
<dbReference type="Pfam" id="PF01058">
    <property type="entry name" value="Oxidored_q6"/>
    <property type="match status" value="1"/>
</dbReference>
<feature type="binding site" evidence="13">
    <location>
        <position position="229"/>
    </location>
    <ligand>
        <name>[4Fe-4S] cluster</name>
        <dbReference type="ChEBI" id="CHEBI:49883"/>
        <label>2</label>
    </ligand>
</feature>
<feature type="binding site" evidence="13">
    <location>
        <position position="249"/>
    </location>
    <ligand>
        <name>[4Fe-4S] cluster</name>
        <dbReference type="ChEBI" id="CHEBI:49883"/>
        <label>2</label>
    </ligand>
</feature>
<comment type="subcellular location">
    <subcellularLocation>
        <location evidence="3">Cell envelope</location>
    </subcellularLocation>
</comment>
<dbReference type="EMBL" id="QFGA01000003">
    <property type="protein sequence ID" value="TEB05014.1"/>
    <property type="molecule type" value="Genomic_DNA"/>
</dbReference>
<evidence type="ECO:0000256" key="10">
    <source>
        <dbReference type="ARBA" id="ARBA00023004"/>
    </source>
</evidence>
<feature type="binding site" evidence="13">
    <location>
        <position position="154"/>
    </location>
    <ligand>
        <name>[4Fe-4S] cluster</name>
        <dbReference type="ChEBI" id="CHEBI:49883"/>
        <label>1</label>
    </ligand>
</feature>
<feature type="binding site" evidence="13">
    <location>
        <position position="188"/>
    </location>
    <ligand>
        <name>[4Fe-4S] cluster</name>
        <dbReference type="ChEBI" id="CHEBI:49883"/>
        <label>1</label>
    </ligand>
</feature>
<dbReference type="Proteomes" id="UP000298324">
    <property type="component" value="Unassembled WGS sequence"/>
</dbReference>
<dbReference type="InterPro" id="IPR037148">
    <property type="entry name" value="NiFe-Hase_small_C_sf"/>
</dbReference>
<feature type="binding site" evidence="13">
    <location>
        <position position="283"/>
    </location>
    <ligand>
        <name>[3Fe-4S] cluster</name>
        <dbReference type="ChEBI" id="CHEBI:21137"/>
    </ligand>
</feature>
<evidence type="ECO:0000259" key="14">
    <source>
        <dbReference type="Pfam" id="PF01058"/>
    </source>
</evidence>
<dbReference type="PANTHER" id="PTHR30013:SF7">
    <property type="entry name" value="HYDROGENASE-2 SMALL CHAIN"/>
    <property type="match status" value="1"/>
</dbReference>
<feature type="domain" description="NADH:ubiquinone oxidoreductase-like 20kDa subunit" evidence="14">
    <location>
        <begin position="51"/>
        <end position="201"/>
    </location>
</feature>
<evidence type="ECO:0000259" key="15">
    <source>
        <dbReference type="Pfam" id="PF14720"/>
    </source>
</evidence>
<dbReference type="GO" id="GO:0051539">
    <property type="term" value="F:4 iron, 4 sulfur cluster binding"/>
    <property type="evidence" value="ECO:0007669"/>
    <property type="project" value="UniProtKB-KW"/>
</dbReference>
<gene>
    <name evidence="16" type="ORF">Psch_03777</name>
</gene>
<dbReference type="SUPFAM" id="SSF56770">
    <property type="entry name" value="HydA/Nqo6-like"/>
    <property type="match status" value="1"/>
</dbReference>
<feature type="binding site" evidence="13">
    <location>
        <position position="264"/>
    </location>
    <ligand>
        <name>[3Fe-4S] cluster</name>
        <dbReference type="ChEBI" id="CHEBI:21137"/>
    </ligand>
</feature>
<keyword evidence="17" id="KW-1185">Reference proteome</keyword>
<dbReference type="EC" id="1.12.99.6" evidence="16"/>
<dbReference type="PROSITE" id="PS51318">
    <property type="entry name" value="TAT"/>
    <property type="match status" value="1"/>
</dbReference>
<protein>
    <submittedName>
        <fullName evidence="16">Periplasmic (NiFeSe) hydrogenase small subunit</fullName>
        <ecNumber evidence="16">1.12.99.6</ecNumber>
    </submittedName>
</protein>
<dbReference type="InterPro" id="IPR006137">
    <property type="entry name" value="NADH_UbQ_OxRdtase-like_20kDa"/>
</dbReference>
<keyword evidence="11 13" id="KW-0411">Iron-sulfur</keyword>
<dbReference type="PIRSF" id="PIRSF000310">
    <property type="entry name" value="NiFe_hyd_ssu"/>
    <property type="match status" value="1"/>
</dbReference>
<dbReference type="InterPro" id="IPR001821">
    <property type="entry name" value="NiFe_hydrogenase_ssu"/>
</dbReference>
<dbReference type="GO" id="GO:0046872">
    <property type="term" value="F:metal ion binding"/>
    <property type="evidence" value="ECO:0007669"/>
    <property type="project" value="UniProtKB-KW"/>
</dbReference>
<evidence type="ECO:0000313" key="16">
    <source>
        <dbReference type="EMBL" id="TEB05014.1"/>
    </source>
</evidence>
<dbReference type="Pfam" id="PF14720">
    <property type="entry name" value="NiFe_hyd_SSU_C"/>
    <property type="match status" value="1"/>
</dbReference>
<dbReference type="RefSeq" id="WP_134219630.1">
    <property type="nucleotide sequence ID" value="NZ_QFGA01000003.1"/>
</dbReference>
<evidence type="ECO:0000256" key="9">
    <source>
        <dbReference type="ARBA" id="ARBA00023002"/>
    </source>
</evidence>
<evidence type="ECO:0000256" key="1">
    <source>
        <dbReference type="ARBA" id="ARBA00001927"/>
    </source>
</evidence>
<name>A0A4Y7R7R8_9FIRM</name>
<keyword evidence="10 13" id="KW-0408">Iron</keyword>
<evidence type="ECO:0000256" key="2">
    <source>
        <dbReference type="ARBA" id="ARBA00001966"/>
    </source>
</evidence>
<comment type="similarity">
    <text evidence="4">Belongs to the [NiFe]/[NiFeSe] hydrogenase small subunit family.</text>
</comment>